<keyword evidence="2" id="KW-1185">Reference proteome</keyword>
<dbReference type="STRING" id="537013.CLOSTMETH_02294"/>
<dbReference type="EMBL" id="ACEC01000074">
    <property type="protein sequence ID" value="EEG30101.1"/>
    <property type="molecule type" value="Genomic_DNA"/>
</dbReference>
<name>C0EEK3_9FIRM</name>
<sequence>MNPAIQRKLLKTESLLVSRVICPPFYSKPRVWARRPVMPYAEKGCATRRDKKGYA</sequence>
<reference evidence="1 2" key="2">
    <citation type="submission" date="2009-02" db="EMBL/GenBank/DDBJ databases">
        <title>Draft genome sequence of Clostridium methylpentosum (DSM 5476).</title>
        <authorList>
            <person name="Sudarsanam P."/>
            <person name="Ley R."/>
            <person name="Guruge J."/>
            <person name="Turnbaugh P.J."/>
            <person name="Mahowald M."/>
            <person name="Liep D."/>
            <person name="Gordon J."/>
        </authorList>
    </citation>
    <scope>NUCLEOTIDE SEQUENCE [LARGE SCALE GENOMIC DNA]</scope>
    <source>
        <strain evidence="1 2">DSM 5476</strain>
    </source>
</reference>
<reference evidence="1 2" key="1">
    <citation type="submission" date="2009-01" db="EMBL/GenBank/DDBJ databases">
        <authorList>
            <person name="Fulton L."/>
            <person name="Clifton S."/>
            <person name="Fulton B."/>
            <person name="Xu J."/>
            <person name="Minx P."/>
            <person name="Pepin K.H."/>
            <person name="Johnson M."/>
            <person name="Bhonagiri V."/>
            <person name="Nash W.E."/>
            <person name="Mardis E.R."/>
            <person name="Wilson R.K."/>
        </authorList>
    </citation>
    <scope>NUCLEOTIDE SEQUENCE [LARGE SCALE GENOMIC DNA]</scope>
    <source>
        <strain evidence="1 2">DSM 5476</strain>
    </source>
</reference>
<dbReference type="Proteomes" id="UP000003340">
    <property type="component" value="Unassembled WGS sequence"/>
</dbReference>
<proteinExistence type="predicted"/>
<accession>C0EEK3</accession>
<dbReference type="HOGENOM" id="CLU_3024029_0_0_9"/>
<protein>
    <submittedName>
        <fullName evidence="1">Uncharacterized protein</fullName>
    </submittedName>
</protein>
<gene>
    <name evidence="1" type="ORF">CLOSTMETH_02294</name>
</gene>
<evidence type="ECO:0000313" key="1">
    <source>
        <dbReference type="EMBL" id="EEG30101.1"/>
    </source>
</evidence>
<organism evidence="1 2">
    <name type="scientific">[Clostridium] methylpentosum DSM 5476</name>
    <dbReference type="NCBI Taxonomy" id="537013"/>
    <lineage>
        <taxon>Bacteria</taxon>
        <taxon>Bacillati</taxon>
        <taxon>Bacillota</taxon>
        <taxon>Clostridia</taxon>
        <taxon>Eubacteriales</taxon>
        <taxon>Oscillospiraceae</taxon>
        <taxon>Oscillospiraceae incertae sedis</taxon>
    </lineage>
</organism>
<evidence type="ECO:0000313" key="2">
    <source>
        <dbReference type="Proteomes" id="UP000003340"/>
    </source>
</evidence>
<comment type="caution">
    <text evidence="1">The sequence shown here is derived from an EMBL/GenBank/DDBJ whole genome shotgun (WGS) entry which is preliminary data.</text>
</comment>
<dbReference type="AlphaFoldDB" id="C0EEK3"/>